<name>A0ABW1BB20_9ACTN</name>
<dbReference type="PANTHER" id="PTHR24216">
    <property type="entry name" value="PAXILLIN-RELATED"/>
    <property type="match status" value="1"/>
</dbReference>
<feature type="region of interest" description="Disordered" evidence="1">
    <location>
        <begin position="1277"/>
        <end position="1335"/>
    </location>
</feature>
<feature type="domain" description="Outer membrane channel protein CpnT-like N-terminal" evidence="2">
    <location>
        <begin position="19"/>
        <end position="149"/>
    </location>
</feature>
<feature type="compositionally biased region" description="Gly residues" evidence="1">
    <location>
        <begin position="2893"/>
        <end position="2904"/>
    </location>
</feature>
<comment type="caution">
    <text evidence="3">The sequence shown here is derived from an EMBL/GenBank/DDBJ whole genome shotgun (WGS) entry which is preliminary data.</text>
</comment>
<feature type="compositionally biased region" description="Low complexity" evidence="1">
    <location>
        <begin position="842"/>
        <end position="860"/>
    </location>
</feature>
<feature type="region of interest" description="Disordered" evidence="1">
    <location>
        <begin position="1570"/>
        <end position="1623"/>
    </location>
</feature>
<dbReference type="Proteomes" id="UP001596112">
    <property type="component" value="Unassembled WGS sequence"/>
</dbReference>
<feature type="region of interest" description="Disordered" evidence="1">
    <location>
        <begin position="1844"/>
        <end position="1866"/>
    </location>
</feature>
<dbReference type="RefSeq" id="WP_272171738.1">
    <property type="nucleotide sequence ID" value="NZ_JAQOSL010000036.1"/>
</dbReference>
<dbReference type="InterPro" id="IPR057746">
    <property type="entry name" value="CpnT-like_N"/>
</dbReference>
<feature type="region of interest" description="Disordered" evidence="1">
    <location>
        <begin position="2837"/>
        <end position="2914"/>
    </location>
</feature>
<feature type="compositionally biased region" description="Polar residues" evidence="1">
    <location>
        <begin position="444"/>
        <end position="458"/>
    </location>
</feature>
<feature type="compositionally biased region" description="Pro residues" evidence="1">
    <location>
        <begin position="483"/>
        <end position="501"/>
    </location>
</feature>
<feature type="compositionally biased region" description="Low complexity" evidence="1">
    <location>
        <begin position="2709"/>
        <end position="2726"/>
    </location>
</feature>
<feature type="region of interest" description="Disordered" evidence="1">
    <location>
        <begin position="1198"/>
        <end position="1236"/>
    </location>
</feature>
<dbReference type="PANTHER" id="PTHR24216:SF65">
    <property type="entry name" value="PAXILLIN-LIKE PROTEIN 1"/>
    <property type="match status" value="1"/>
</dbReference>
<dbReference type="SUPFAM" id="SSF53448">
    <property type="entry name" value="Nucleotide-diphospho-sugar transferases"/>
    <property type="match status" value="1"/>
</dbReference>
<evidence type="ECO:0000313" key="4">
    <source>
        <dbReference type="Proteomes" id="UP001596112"/>
    </source>
</evidence>
<feature type="compositionally biased region" description="Low complexity" evidence="1">
    <location>
        <begin position="502"/>
        <end position="561"/>
    </location>
</feature>
<dbReference type="Pfam" id="PF25547">
    <property type="entry name" value="WXG100_2"/>
    <property type="match status" value="1"/>
</dbReference>
<sequence>MGDLRVSEAMNGVLIALIGTGFPQASETGALLSSRELAAFGRRMRELETDIAYSVAHVGDSLPGDAGRAYARAMSVLTGADGGTNYLREYERSLRGVAAGHRDQSLNIQESKWQIVAELIRLLIELTILAATAWINPAAAGQAAAAKARSTTVFLTALDLFLRRTHLMPSLSEALEEAFQTLVVRLGLMAFNAPDMRPSGVDWRAVWQSAAFGAAAGWLSGPLRDLADRFNGLFTKNGNRELFKDLTGDVTSKSGRDLPGTTADAPQSFGQYLASSPRRVSEFVADGLTEAVPESLLAMAFFGTPFSWSAFATTFWTSAVSEQTTGLLGDGVTHGVGNVREAYDGARPETKDTAGAPGGPVPVASRGATSTTGTDPAGSALSAKGRSNPGTDVNRPDVFDRFGAPGVAAPTPATGTARGSVVPDAEGAAYAPRPTAGPGPRPVTESSAPGESAQSGSVELSGAPAASTVREETATLPSTPAAEPLPVPTATPTPTAAPTPTPAGAAPVPTATPGGANPVPGGAPGAVPSPATGTSVTATPTPGTPTPATSATATTGATPSPDGRQGGSPVVPEANRPAAGATVRTAAGPDGARTGDAPPPATGRPATTSSRAAAGPASEGAQPGTGPGSGRPVTGTSSTGPATAGTAPARAAADEDVPPPAAGTPRSALSSAPPADRAEATASSGNTPETADGRPEWDSLREGLAAAWEQARPTPHDLSTAHNIVRTHQKLPPFDPAERPSFATLDPGHLAVYAVALDLTAHHDPDRAEALSRRLAQGRPRAERAYLPAGTGRAREERRPMGDGAASGSSQRPTRVQGPRDPRPAAAPRDTSAPGPSRPDPTETAAPPAPATSTDTASPDKAPTAPTPVGGDRNRRPQGARQRVDAAPRPSAGSALPGHAPREVLRTVTVDERAFEVLRVEPDGECFMTSTLAGAARQLPGSALGGMTVRELRKRVGDWLAGNDPRAVARRTELDEGPSALSILVDDLTLAQLEDLLDHTAPHPTPAQLARIDADLSRPQFVRELVRRVADPADSSVVGDFTAGMAAALLPDFTPDPALIRAQDRRRLVHDLRLASLRQEAARALATVTPRSQALYTTLIGPHRGLARMFPLLQDMHALTPSAAAEHAVRNADMWTTPFYDQVPQLTALALDLNITPVQPAEGVDDLAFAHPLNPSAGQSLHVFYEGGNHYSAMNPVGGTPPVPSPAAAVGRPPTGARPANARPTGSQPPTTRLTPRELAQLNAVTAELRRHGASDDLIARLYDLSRPTVGMLAGMTPAARSHGSTATAPPSPAAGRGTPPESSGGVPAEPSPAVLEAAEAARSRRDRRGPATVHARPEPVVLTFGERQTDLGPDHRRELDVTVELLAEQALFNRATGHPLPVVEIDAPPARRARFALPGTRTRDTGAVREQAATQYLRTRLAEVLRDKQPEHRSHPVTADDLLVTTGRETPRTPPPSTGTGRAAPAHTVRITVDPSPPLNRAQRKLNPDALHRAWDGLADAVNPRREAALPIALRLVRAHQRVAGFRPEADPDFGDLPLAHRAVYAVAAAVVRRPRDITAAEDLARALAAHQPPPGTAARTATPGRGASPAGSRTGSGPAAADPLPAPPPVSGGTTFVTSGPVHMAQASPAPLLAPPAPPVGGLRPLALPLARRTPAGLRADLLAMTAGERQRIARDHHVIEQLRTSQSAEEFARTAAVLLVDVAPGVDQPVSARQEAHRLLAALLKDPSTAARVLTGGARVTVIPKDVPLTRVEPFTALAGRGLSGGRVWDDVRGTSSRNPFEKHTAISEENLLGAVSSLPGSDYADGYSTAVHELVHMIHTHGLDDTDRRTIETSFHDRLARGTGAQWPDGPRLDRDGVPTDNYSSTDPYEYFAQLSNAYLGVNTGFDAATGRPRNNGHAWVRAHESTLRPLLERLYGTTPTLLDSGPANPVEATREENERYAAVASLFPEPPDDGLAPPPADTPVGDLVRFDGPLTDAQTRQVRYRVAEFTRTARLSAARIVHDRLRRRADRLQGSPHHAAAEELRDWVQGRLAEVSGAPHLTSPPRTLHFFWVGRPLSPAAVDNVLAWAAAARDHGWTVNMWTDTTPVTMAGDRAPKTSLSTWTPQTEQALRAAGIRFRSVRDLLPRDRAGGSRLTDPRMRKLRTIYETARTTPTAFPVASDVTRLAIQLSEGGTYADVDLAPGTVDLVSGPSGTGGLDIPLIGPMFRDQQSFRAQREEFAEHLGVHPETMSTADVASYAMTEGRFGNALISAVPGAVYFRHVVDAIDDRILTWTAEELAAGGAYLTGPLTYTKGAFALSAAYGLGPVDDAELGAAIDPFEVRRWARLGWLTDESEHQVDRGTAGSPVPGQLPPPLPGPARDAPVTDKDLPPLFPDTPGSPTAPPADRSVTGAEEREEPSAVDEAAAASPVPGQEATPLVVRFPQGSRTPADGELRALRQLARRTAPELLRDHAAGLPPRPVRVKGRGNSADHAAYTGRTRAKNVAWALEGYLAAELRALQTGSPDPLTTEDLTIVYGYEDTFDQPHLDPHQRRTAVVVLGDEPPGDIPWTPLRTPGMRDRHERAETPTRVLFGRGDATVSDQGRRDVEDLADRIAARALRERGPGDAPIAITVKGGGNGRDTARSTGLARAAGVRAELEAALERRLRARQPEAEQPVTLGHFTIDTVHDDSPRALYEDPLTRRTATVTVDWPTRDDAAPVTGARDPAAADARQAEASSIADTAEAVARREQEWAAAADPEHEDGDVADPAPTPADGLLALRERLSARWPLDGPTADELTLAHNIVRTHQLLAPFEPQSAPDFATMDPGHLAVYAVALDLWTHDDEEHATRLSRDLARDRPRPVRGYLPGGSGKGEGKKSLLRKFTSFRGSSSSSTPEAAAGPSRHGGFTGSAAYGGPGASTSSGGHAAPISHAGPSGYVGPSGGSAGYSAYASHGAHPSGSGHAQAPAPYGAATAMPVSMPTNGFDELSAVQQFKHAPDRFLERNVLLTRTNEGMRRRFAHSGVDEGRFLTWMARQNRHWFVLTPDTGRRGSAGEPVYLLTPAVEMYAHEYAHDRDLRDILRGCALLPRRAPDTYVSAHFVEYKRGPTTNPVRDVGHTPVPVNGSMQPGGADFVFTPAMNGCALVVTENQTPGYMTVWHYQSPHGATNAAAAEEFRRMQRLVEWFGSERYMTIGAEGMPEVTNLMWRGPQGWQILSQENYTPPMRNDEVTLFVVRREVPAPGREPMLVALIHQGTAAEQLEELERVRASHSDAFRRGQDTAQVVRAYELLTERLRADRQTLVGVADAHTLLQVARSLKEAHEQTRHLVSGLLDSQDRYERSTVDRTGRPAPGSRARHAVGETVGRLSGSRWPDALVREASTLADRTVPAHPWSTVPTGVAYTITPVVPQTQVIGTVSPGYVQLQPSPVPVATYGFSPSAVPVHLGSPPVALQQTWPATPMAPNPGRQQGGGTGFVLTPVPGPSTAQVSGGVIYTAYPGYPTAPPPRHPFAPPPED</sequence>
<evidence type="ECO:0000256" key="1">
    <source>
        <dbReference type="SAM" id="MobiDB-lite"/>
    </source>
</evidence>
<feature type="compositionally biased region" description="Low complexity" evidence="1">
    <location>
        <begin position="632"/>
        <end position="651"/>
    </location>
</feature>
<protein>
    <recommendedName>
        <fullName evidence="2">Outer membrane channel protein CpnT-like N-terminal domain-containing protein</fullName>
    </recommendedName>
</protein>
<dbReference type="Gene3D" id="3.90.550.20">
    <property type="match status" value="1"/>
</dbReference>
<organism evidence="3 4">
    <name type="scientific">Streptomyces heilongjiangensis</name>
    <dbReference type="NCBI Taxonomy" id="945052"/>
    <lineage>
        <taxon>Bacteria</taxon>
        <taxon>Bacillati</taxon>
        <taxon>Actinomycetota</taxon>
        <taxon>Actinomycetes</taxon>
        <taxon>Kitasatosporales</taxon>
        <taxon>Streptomycetaceae</taxon>
        <taxon>Streptomyces</taxon>
    </lineage>
</organism>
<gene>
    <name evidence="3" type="ORF">ACFQGO_22520</name>
</gene>
<dbReference type="EMBL" id="JBHSNZ010000015">
    <property type="protein sequence ID" value="MFC5810240.1"/>
    <property type="molecule type" value="Genomic_DNA"/>
</dbReference>
<dbReference type="InterPro" id="IPR029044">
    <property type="entry name" value="Nucleotide-diphossugar_trans"/>
</dbReference>
<feature type="region of interest" description="Disordered" evidence="1">
    <location>
        <begin position="346"/>
        <end position="696"/>
    </location>
</feature>
<feature type="region of interest" description="Disordered" evidence="1">
    <location>
        <begin position="2340"/>
        <end position="2437"/>
    </location>
</feature>
<evidence type="ECO:0000259" key="2">
    <source>
        <dbReference type="Pfam" id="PF25547"/>
    </source>
</evidence>
<feature type="compositionally biased region" description="Low complexity" evidence="1">
    <location>
        <begin position="1578"/>
        <end position="1589"/>
    </location>
</feature>
<feature type="region of interest" description="Disordered" evidence="1">
    <location>
        <begin position="2699"/>
        <end position="2758"/>
    </location>
</feature>
<feature type="compositionally biased region" description="Polar residues" evidence="1">
    <location>
        <begin position="1224"/>
        <end position="1234"/>
    </location>
</feature>
<accession>A0ABW1BB20</accession>
<feature type="compositionally biased region" description="Low complexity" evidence="1">
    <location>
        <begin position="403"/>
        <end position="417"/>
    </location>
</feature>
<feature type="compositionally biased region" description="Low complexity" evidence="1">
    <location>
        <begin position="1282"/>
        <end position="1301"/>
    </location>
</feature>
<feature type="compositionally biased region" description="Low complexity" evidence="1">
    <location>
        <begin position="1308"/>
        <end position="1321"/>
    </location>
</feature>
<evidence type="ECO:0000313" key="3">
    <source>
        <dbReference type="EMBL" id="MFC5810240.1"/>
    </source>
</evidence>
<feature type="compositionally biased region" description="Basic and acidic residues" evidence="1">
    <location>
        <begin position="2837"/>
        <end position="2847"/>
    </location>
</feature>
<reference evidence="4" key="1">
    <citation type="journal article" date="2019" name="Int. J. Syst. Evol. Microbiol.">
        <title>The Global Catalogue of Microorganisms (GCM) 10K type strain sequencing project: providing services to taxonomists for standard genome sequencing and annotation.</title>
        <authorList>
            <consortium name="The Broad Institute Genomics Platform"/>
            <consortium name="The Broad Institute Genome Sequencing Center for Infectious Disease"/>
            <person name="Wu L."/>
            <person name="Ma J."/>
        </authorList>
    </citation>
    <scope>NUCLEOTIDE SEQUENCE [LARGE SCALE GENOMIC DNA]</scope>
    <source>
        <strain evidence="4">JCM 9918</strain>
    </source>
</reference>
<keyword evidence="4" id="KW-1185">Reference proteome</keyword>
<proteinExistence type="predicted"/>
<feature type="region of interest" description="Disordered" evidence="1">
    <location>
        <begin position="768"/>
        <end position="904"/>
    </location>
</feature>